<evidence type="ECO:0000313" key="4">
    <source>
        <dbReference type="Proteomes" id="UP000005824"/>
    </source>
</evidence>
<dbReference type="Proteomes" id="UP000005824">
    <property type="component" value="Unassembled WGS sequence"/>
</dbReference>
<keyword evidence="4" id="KW-1185">Reference proteome</keyword>
<dbReference type="InterPro" id="IPR045394">
    <property type="entry name" value="Abhydrolase_dom"/>
</dbReference>
<dbReference type="eggNOG" id="ENOG502Z9PN">
    <property type="taxonomic scope" value="Bacteria"/>
</dbReference>
<evidence type="ECO:0000259" key="2">
    <source>
        <dbReference type="Pfam" id="PF20091"/>
    </source>
</evidence>
<sequence>MDGHDRWTNQKMPLASQSLAYFVIPSISRLLLISFCCSAIAARAAVVSVEVLQRTEDDKTGYEQITGKLHFAIDPKLPGNAVIADVGLAPTNASGKVSFVADLRLWKPKDAARSNGAAWVEIPNRGGRASLSAALMAQGFTMLNVGWEFDVPAKPDALRIEVPRARNKDGSAIRGVVSAQFTPDKPTEEQTISDLADYPPVDLDGPDSKLIVRTRAAWPGGSEIPRTQWSWKNQRLHLEGGFAPGKTYEIFYLSEAPPVAGLGYAAIRDAVSWLKYDATSLAPVKHAYAFGASQCGRMLRDFVYLGFDTDEQDRLALDGVMAHIAGAGRLVLNERWATPRSLASYYTASYPFADTAQRDPVSGHSEGILENPRVKQAPKIFYTNTATEYWGGGRVAALTHTNVAGTQDIAFPANVRSYFLAGTSHGPAPFPPTAQASGAPLADPINANATVNALRTAMHRWVSEGVEPPPSVYPKLADGTLTPVADIHYPKVPGIAAPNAVQAGGRVRDPLWPDGAGEGTALPLLVPQVDADGNDLGGIRMPDLAVPLGTAAGWVFRPPSMGSPDTLVMLRGAWTPFAATKTQREKTGDPRLSLEERYASKDEFMTKVSAVIQQLIERRLMLESDREPQMKQASERWDWVSKRAGE</sequence>
<gene>
    <name evidence="3" type="ORF">CfE428DRAFT_4867</name>
</gene>
<feature type="region of interest" description="Disordered" evidence="1">
    <location>
        <begin position="623"/>
        <end position="646"/>
    </location>
</feature>
<reference evidence="3 4" key="1">
    <citation type="journal article" date="2011" name="J. Bacteriol.">
        <title>Genome sequence of Chthoniobacter flavus Ellin428, an aerobic heterotrophic soil bacterium.</title>
        <authorList>
            <person name="Kant R."/>
            <person name="van Passel M.W."/>
            <person name="Palva A."/>
            <person name="Lucas S."/>
            <person name="Lapidus A."/>
            <person name="Glavina Del Rio T."/>
            <person name="Dalin E."/>
            <person name="Tice H."/>
            <person name="Bruce D."/>
            <person name="Goodwin L."/>
            <person name="Pitluck S."/>
            <person name="Larimer F.W."/>
            <person name="Land M.L."/>
            <person name="Hauser L."/>
            <person name="Sangwan P."/>
            <person name="de Vos W.M."/>
            <person name="Janssen P.H."/>
            <person name="Smidt H."/>
        </authorList>
    </citation>
    <scope>NUCLEOTIDE SEQUENCE [LARGE SCALE GENOMIC DNA]</scope>
    <source>
        <strain evidence="3 4">Ellin428</strain>
    </source>
</reference>
<protein>
    <recommendedName>
        <fullName evidence="2">Alpha/beta hydrolase domain-containing protein</fullName>
    </recommendedName>
</protein>
<comment type="caution">
    <text evidence="3">The sequence shown here is derived from an EMBL/GenBank/DDBJ whole genome shotgun (WGS) entry which is preliminary data.</text>
</comment>
<dbReference type="AlphaFoldDB" id="B4D7F2"/>
<name>B4D7F2_9BACT</name>
<accession>B4D7F2</accession>
<evidence type="ECO:0000256" key="1">
    <source>
        <dbReference type="SAM" id="MobiDB-lite"/>
    </source>
</evidence>
<dbReference type="EMBL" id="ABVL01000018">
    <property type="protein sequence ID" value="EDY17569.1"/>
    <property type="molecule type" value="Genomic_DNA"/>
</dbReference>
<dbReference type="RefSeq" id="WP_006982188.1">
    <property type="nucleotide sequence ID" value="NZ_ABVL01000018.1"/>
</dbReference>
<evidence type="ECO:0000313" key="3">
    <source>
        <dbReference type="EMBL" id="EDY17569.1"/>
    </source>
</evidence>
<organism evidence="3 4">
    <name type="scientific">Chthoniobacter flavus Ellin428</name>
    <dbReference type="NCBI Taxonomy" id="497964"/>
    <lineage>
        <taxon>Bacteria</taxon>
        <taxon>Pseudomonadati</taxon>
        <taxon>Verrucomicrobiota</taxon>
        <taxon>Spartobacteria</taxon>
        <taxon>Chthoniobacterales</taxon>
        <taxon>Chthoniobacteraceae</taxon>
        <taxon>Chthoniobacter</taxon>
    </lineage>
</organism>
<proteinExistence type="predicted"/>
<dbReference type="Pfam" id="PF20091">
    <property type="entry name" value="Abhydrolase_10"/>
    <property type="match status" value="1"/>
</dbReference>
<feature type="domain" description="Alpha/beta hydrolase" evidence="2">
    <location>
        <begin position="105"/>
        <end position="628"/>
    </location>
</feature>
<dbReference type="InParanoid" id="B4D7F2"/>